<evidence type="ECO:0000256" key="8">
    <source>
        <dbReference type="ARBA" id="ARBA00022989"/>
    </source>
</evidence>
<keyword evidence="6" id="KW-0812">Transmembrane</keyword>
<evidence type="ECO:0000313" key="14">
    <source>
        <dbReference type="Proteomes" id="UP000444185"/>
    </source>
</evidence>
<organism evidence="13 14">
    <name type="scientific">Qipengyuania gaetbuli</name>
    <dbReference type="NCBI Taxonomy" id="266952"/>
    <lineage>
        <taxon>Bacteria</taxon>
        <taxon>Pseudomonadati</taxon>
        <taxon>Pseudomonadota</taxon>
        <taxon>Alphaproteobacteria</taxon>
        <taxon>Sphingomonadales</taxon>
        <taxon>Erythrobacteraceae</taxon>
        <taxon>Qipengyuania</taxon>
    </lineage>
</organism>
<keyword evidence="5" id="KW-0997">Cell inner membrane</keyword>
<reference evidence="13 14" key="1">
    <citation type="submission" date="2019-12" db="EMBL/GenBank/DDBJ databases">
        <title>Genomic-based taxomic classification of the family Erythrobacteraceae.</title>
        <authorList>
            <person name="Xu L."/>
        </authorList>
    </citation>
    <scope>NUCLEOTIDE SEQUENCE [LARGE SCALE GENOMIC DNA]</scope>
    <source>
        <strain evidence="13 14">DSM 16225</strain>
    </source>
</reference>
<comment type="caution">
    <text evidence="13">The sequence shown here is derived from an EMBL/GenBank/DDBJ whole genome shotgun (WGS) entry which is preliminary data.</text>
</comment>
<dbReference type="InterPro" id="IPR006260">
    <property type="entry name" value="TonB/TolA_C"/>
</dbReference>
<proteinExistence type="inferred from homology"/>
<evidence type="ECO:0000256" key="10">
    <source>
        <dbReference type="SAM" id="MobiDB-lite"/>
    </source>
</evidence>
<keyword evidence="14" id="KW-1185">Reference proteome</keyword>
<feature type="signal peptide" evidence="11">
    <location>
        <begin position="1"/>
        <end position="18"/>
    </location>
</feature>
<dbReference type="AlphaFoldDB" id="A0A844XVM3"/>
<dbReference type="NCBIfam" id="TIGR01352">
    <property type="entry name" value="tonB_Cterm"/>
    <property type="match status" value="1"/>
</dbReference>
<dbReference type="PROSITE" id="PS52015">
    <property type="entry name" value="TONB_CTD"/>
    <property type="match status" value="1"/>
</dbReference>
<dbReference type="EMBL" id="WTYF01000003">
    <property type="protein sequence ID" value="MXO50115.1"/>
    <property type="molecule type" value="Genomic_DNA"/>
</dbReference>
<keyword evidence="9" id="KW-0472">Membrane</keyword>
<evidence type="ECO:0000256" key="1">
    <source>
        <dbReference type="ARBA" id="ARBA00004383"/>
    </source>
</evidence>
<dbReference type="GO" id="GO:0005886">
    <property type="term" value="C:plasma membrane"/>
    <property type="evidence" value="ECO:0007669"/>
    <property type="project" value="UniProtKB-SubCell"/>
</dbReference>
<keyword evidence="11" id="KW-0732">Signal</keyword>
<dbReference type="InterPro" id="IPR037682">
    <property type="entry name" value="TonB_C"/>
</dbReference>
<evidence type="ECO:0000256" key="3">
    <source>
        <dbReference type="ARBA" id="ARBA00022448"/>
    </source>
</evidence>
<comment type="subcellular location">
    <subcellularLocation>
        <location evidence="1">Cell inner membrane</location>
        <topology evidence="1">Single-pass membrane protein</topology>
        <orientation evidence="1">Periplasmic side</orientation>
    </subcellularLocation>
</comment>
<dbReference type="OrthoDB" id="7585155at2"/>
<protein>
    <submittedName>
        <fullName evidence="13">TonB family protein</fullName>
    </submittedName>
</protein>
<dbReference type="GO" id="GO:0015031">
    <property type="term" value="P:protein transport"/>
    <property type="evidence" value="ECO:0007669"/>
    <property type="project" value="UniProtKB-KW"/>
</dbReference>
<dbReference type="Pfam" id="PF03544">
    <property type="entry name" value="TonB_C"/>
    <property type="match status" value="1"/>
</dbReference>
<evidence type="ECO:0000256" key="11">
    <source>
        <dbReference type="SAM" id="SignalP"/>
    </source>
</evidence>
<evidence type="ECO:0000256" key="5">
    <source>
        <dbReference type="ARBA" id="ARBA00022519"/>
    </source>
</evidence>
<feature type="region of interest" description="Disordered" evidence="10">
    <location>
        <begin position="159"/>
        <end position="187"/>
    </location>
</feature>
<gene>
    <name evidence="13" type="ORF">GRI42_02205</name>
</gene>
<accession>A0A844XVM3</accession>
<comment type="similarity">
    <text evidence="2">Belongs to the TonB family.</text>
</comment>
<evidence type="ECO:0000256" key="6">
    <source>
        <dbReference type="ARBA" id="ARBA00022692"/>
    </source>
</evidence>
<evidence type="ECO:0000256" key="4">
    <source>
        <dbReference type="ARBA" id="ARBA00022475"/>
    </source>
</evidence>
<evidence type="ECO:0000259" key="12">
    <source>
        <dbReference type="PROSITE" id="PS52015"/>
    </source>
</evidence>
<keyword evidence="4" id="KW-1003">Cell membrane</keyword>
<dbReference type="Proteomes" id="UP000444185">
    <property type="component" value="Unassembled WGS sequence"/>
</dbReference>
<dbReference type="InterPro" id="IPR051045">
    <property type="entry name" value="TonB-dependent_transducer"/>
</dbReference>
<sequence>MKYPIALISLAFAPPLAAQVVELNPTRREVVEDPAEKAEPASNPGTWVTTDDYPSWAARAGTKGRVVTNLTIEATGRVSRCEIVTSSGVSELDRTACEKLMERARFKPARDNKGVPVASLYEQAVRFTLPSATQLPEEFDLVMEFVISRDGSVRECQITGAPKNTEKNPCENAPTFEPPRAEDGTLEERRYRMTHKIERLPVGD</sequence>
<feature type="chain" id="PRO_5032625380" evidence="11">
    <location>
        <begin position="19"/>
        <end position="204"/>
    </location>
</feature>
<dbReference type="PANTHER" id="PTHR33446">
    <property type="entry name" value="PROTEIN TONB-RELATED"/>
    <property type="match status" value="1"/>
</dbReference>
<evidence type="ECO:0000256" key="9">
    <source>
        <dbReference type="ARBA" id="ARBA00023136"/>
    </source>
</evidence>
<dbReference type="SUPFAM" id="SSF74653">
    <property type="entry name" value="TolA/TonB C-terminal domain"/>
    <property type="match status" value="1"/>
</dbReference>
<dbReference type="Gene3D" id="3.30.1150.10">
    <property type="match status" value="1"/>
</dbReference>
<dbReference type="RefSeq" id="WP_160606446.1">
    <property type="nucleotide sequence ID" value="NZ_WTYF01000003.1"/>
</dbReference>
<name>A0A844XVM3_9SPHN</name>
<keyword evidence="8" id="KW-1133">Transmembrane helix</keyword>
<evidence type="ECO:0000313" key="13">
    <source>
        <dbReference type="EMBL" id="MXO50115.1"/>
    </source>
</evidence>
<keyword evidence="3" id="KW-0813">Transport</keyword>
<dbReference type="GO" id="GO:0055085">
    <property type="term" value="P:transmembrane transport"/>
    <property type="evidence" value="ECO:0007669"/>
    <property type="project" value="InterPro"/>
</dbReference>
<keyword evidence="7" id="KW-0653">Protein transport</keyword>
<evidence type="ECO:0000256" key="7">
    <source>
        <dbReference type="ARBA" id="ARBA00022927"/>
    </source>
</evidence>
<evidence type="ECO:0000256" key="2">
    <source>
        <dbReference type="ARBA" id="ARBA00006555"/>
    </source>
</evidence>
<feature type="domain" description="TonB C-terminal" evidence="12">
    <location>
        <begin position="38"/>
        <end position="136"/>
    </location>
</feature>